<organism evidence="2 3">
    <name type="scientific">Streptomyces monashensis</name>
    <dbReference type="NCBI Taxonomy" id="1678012"/>
    <lineage>
        <taxon>Bacteria</taxon>
        <taxon>Bacillati</taxon>
        <taxon>Actinomycetota</taxon>
        <taxon>Actinomycetes</taxon>
        <taxon>Kitasatosporales</taxon>
        <taxon>Streptomycetaceae</taxon>
        <taxon>Streptomyces</taxon>
    </lineage>
</organism>
<evidence type="ECO:0000313" key="3">
    <source>
        <dbReference type="Proteomes" id="UP000179642"/>
    </source>
</evidence>
<sequence>MSTARGLVMYRMYDCRPGADLDRGLAETTVVSIAEQAGAGVARVDALLRERPRDEPAVRDDRRAVKARLAPSTTRPDTCTRPARPPRGGRRPAPAAAVRRCCSAADPAHGRRLP</sequence>
<dbReference type="Proteomes" id="UP000179642">
    <property type="component" value="Unassembled WGS sequence"/>
</dbReference>
<feature type="compositionally biased region" description="Basic and acidic residues" evidence="1">
    <location>
        <begin position="52"/>
        <end position="64"/>
    </location>
</feature>
<dbReference type="AlphaFoldDB" id="A0A1S2QB72"/>
<feature type="region of interest" description="Disordered" evidence="1">
    <location>
        <begin position="52"/>
        <end position="114"/>
    </location>
</feature>
<reference evidence="2 3" key="1">
    <citation type="submission" date="2016-10" db="EMBL/GenBank/DDBJ databases">
        <title>Genome sequence of Streptomyces sp. MUSC 1.</title>
        <authorList>
            <person name="Lee L.-H."/>
            <person name="Ser H.-L."/>
            <person name="Law J.W.-F."/>
        </authorList>
    </citation>
    <scope>NUCLEOTIDE SEQUENCE [LARGE SCALE GENOMIC DNA]</scope>
    <source>
        <strain evidence="2 3">MUSC 1</strain>
    </source>
</reference>
<evidence type="ECO:0000313" key="2">
    <source>
        <dbReference type="EMBL" id="OIK02776.1"/>
    </source>
</evidence>
<name>A0A1S2QB72_9ACTN</name>
<feature type="compositionally biased region" description="Low complexity" evidence="1">
    <location>
        <begin position="91"/>
        <end position="100"/>
    </location>
</feature>
<keyword evidence="3" id="KW-1185">Reference proteome</keyword>
<protein>
    <submittedName>
        <fullName evidence="2">Uncharacterized protein</fullName>
    </submittedName>
</protein>
<proteinExistence type="predicted"/>
<accession>A0A1S2QB72</accession>
<dbReference type="EMBL" id="MLYO01000040">
    <property type="protein sequence ID" value="OIK02776.1"/>
    <property type="molecule type" value="Genomic_DNA"/>
</dbReference>
<evidence type="ECO:0000256" key="1">
    <source>
        <dbReference type="SAM" id="MobiDB-lite"/>
    </source>
</evidence>
<gene>
    <name evidence="2" type="ORF">BIV23_24490</name>
</gene>
<dbReference type="RefSeq" id="WP_071383091.1">
    <property type="nucleotide sequence ID" value="NZ_MLYO01000040.1"/>
</dbReference>
<comment type="caution">
    <text evidence="2">The sequence shown here is derived from an EMBL/GenBank/DDBJ whole genome shotgun (WGS) entry which is preliminary data.</text>
</comment>